<dbReference type="GeneID" id="92379453"/>
<dbReference type="RefSeq" id="XP_067079545.1">
    <property type="nucleotide sequence ID" value="XM_067223444.1"/>
</dbReference>
<dbReference type="GO" id="GO:0005634">
    <property type="term" value="C:nucleus"/>
    <property type="evidence" value="ECO:0007669"/>
    <property type="project" value="UniProtKB-SubCell"/>
</dbReference>
<evidence type="ECO:0000256" key="12">
    <source>
        <dbReference type="SAM" id="MobiDB-lite"/>
    </source>
</evidence>
<dbReference type="GO" id="GO:0005694">
    <property type="term" value="C:chromosome"/>
    <property type="evidence" value="ECO:0007669"/>
    <property type="project" value="UniProtKB-ARBA"/>
</dbReference>
<dbReference type="InterPro" id="IPR016135">
    <property type="entry name" value="UBQ-conjugating_enzyme/RWD"/>
</dbReference>
<evidence type="ECO:0000256" key="11">
    <source>
        <dbReference type="RuleBase" id="RU362109"/>
    </source>
</evidence>
<dbReference type="InterPro" id="IPR000608">
    <property type="entry name" value="UBC"/>
</dbReference>
<evidence type="ECO:0000256" key="7">
    <source>
        <dbReference type="ARBA" id="ARBA00023242"/>
    </source>
</evidence>
<evidence type="ECO:0000256" key="2">
    <source>
        <dbReference type="ARBA" id="ARBA00004718"/>
    </source>
</evidence>
<feature type="active site" description="Glycyl thioester intermediate" evidence="10">
    <location>
        <position position="131"/>
    </location>
</feature>
<dbReference type="FunFam" id="3.10.110.10:FF:000035">
    <property type="entry name" value="SUMO-conjugating enzyme ubc9"/>
    <property type="match status" value="1"/>
</dbReference>
<dbReference type="AlphaFoldDB" id="A0A1G4I8R3"/>
<dbReference type="CDD" id="cd23798">
    <property type="entry name" value="UBCc_UBE2I"/>
    <property type="match status" value="1"/>
</dbReference>
<evidence type="ECO:0000256" key="5">
    <source>
        <dbReference type="ARBA" id="ARBA00022786"/>
    </source>
</evidence>
<dbReference type="Gene3D" id="3.10.110.10">
    <property type="entry name" value="Ubiquitin Conjugating Enzyme"/>
    <property type="match status" value="1"/>
</dbReference>
<comment type="pathway">
    <text evidence="2">Protein modification; protein sumoylation.</text>
</comment>
<dbReference type="GO" id="GO:0005524">
    <property type="term" value="F:ATP binding"/>
    <property type="evidence" value="ECO:0007669"/>
    <property type="project" value="UniProtKB-UniRule"/>
</dbReference>
<sequence>MSGLSLAQSRLREERKAWRKERPFGFWAKPREIKSVQHQQPNNVLTALAKSSAAPQTHQGSGSSQTAGDNSGGLDLLEWEAGIPGKPGTPFEGGEFRLFLHFSEDYPTKPPKCVFNPVLFHPNVYPSGTVCLSILNEEKDWRPSITIKQILLAIQELLDNPNINDPAQEEPFRVYTRDRQEYEERVRQEVAKHHRKRV</sequence>
<evidence type="ECO:0000256" key="4">
    <source>
        <dbReference type="ARBA" id="ARBA00022741"/>
    </source>
</evidence>
<reference evidence="14" key="1">
    <citation type="submission" date="2016-09" db="EMBL/GenBank/DDBJ databases">
        <authorList>
            <person name="Hebert L."/>
            <person name="Moumen B."/>
        </authorList>
    </citation>
    <scope>NUCLEOTIDE SEQUENCE [LARGE SCALE GENOMIC DNA]</scope>
    <source>
        <strain evidence="14">OVI</strain>
    </source>
</reference>
<dbReference type="InterPro" id="IPR023313">
    <property type="entry name" value="UBQ-conjugating_AS"/>
</dbReference>
<dbReference type="SUPFAM" id="SSF54495">
    <property type="entry name" value="UBC-like"/>
    <property type="match status" value="1"/>
</dbReference>
<dbReference type="PROSITE" id="PS00183">
    <property type="entry name" value="UBC_1"/>
    <property type="match status" value="1"/>
</dbReference>
<organism evidence="14 15">
    <name type="scientific">Trypanosoma equiperdum</name>
    <dbReference type="NCBI Taxonomy" id="5694"/>
    <lineage>
        <taxon>Eukaryota</taxon>
        <taxon>Discoba</taxon>
        <taxon>Euglenozoa</taxon>
        <taxon>Kinetoplastea</taxon>
        <taxon>Metakinetoplastina</taxon>
        <taxon>Trypanosomatida</taxon>
        <taxon>Trypanosomatidae</taxon>
        <taxon>Trypanosoma</taxon>
    </lineage>
</organism>
<dbReference type="EMBL" id="CZPT02000973">
    <property type="protein sequence ID" value="SCU68380.1"/>
    <property type="molecule type" value="Genomic_DNA"/>
</dbReference>
<feature type="domain" description="UBC core" evidence="13">
    <location>
        <begin position="43"/>
        <end position="195"/>
    </location>
</feature>
<name>A0A1G4I8R3_TRYEQ</name>
<keyword evidence="7" id="KW-0539">Nucleus</keyword>
<dbReference type="SMR" id="A0A1G4I8R3"/>
<dbReference type="SMART" id="SM00212">
    <property type="entry name" value="UBCc"/>
    <property type="match status" value="1"/>
</dbReference>
<keyword evidence="6 11" id="KW-0067">ATP-binding</keyword>
<evidence type="ECO:0000256" key="10">
    <source>
        <dbReference type="PROSITE-ProRule" id="PRU10133"/>
    </source>
</evidence>
<dbReference type="Pfam" id="PF00179">
    <property type="entry name" value="UQ_con"/>
    <property type="match status" value="1"/>
</dbReference>
<evidence type="ECO:0000256" key="9">
    <source>
        <dbReference type="ARBA" id="ARBA00044296"/>
    </source>
</evidence>
<comment type="caution">
    <text evidence="14">The sequence shown here is derived from an EMBL/GenBank/DDBJ whole genome shotgun (WGS) entry which is preliminary data.</text>
</comment>
<evidence type="ECO:0000256" key="3">
    <source>
        <dbReference type="ARBA" id="ARBA00022679"/>
    </source>
</evidence>
<proteinExistence type="inferred from homology"/>
<feature type="region of interest" description="Disordered" evidence="12">
    <location>
        <begin position="50"/>
        <end position="75"/>
    </location>
</feature>
<evidence type="ECO:0000259" key="13">
    <source>
        <dbReference type="PROSITE" id="PS50127"/>
    </source>
</evidence>
<keyword evidence="5 11" id="KW-0833">Ubl conjugation pathway</keyword>
<evidence type="ECO:0000256" key="6">
    <source>
        <dbReference type="ARBA" id="ARBA00022840"/>
    </source>
</evidence>
<protein>
    <recommendedName>
        <fullName evidence="8">SUMO-conjugating enzyme UBC9</fullName>
    </recommendedName>
    <alternativeName>
        <fullName evidence="9">Ubiquitin carrier protein 9</fullName>
    </alternativeName>
</protein>
<dbReference type="VEuPathDB" id="TriTrypDB:TEOVI_000551300"/>
<accession>A0A1G4I8R3</accession>
<gene>
    <name evidence="14" type="ORF">TEOVI_000551300</name>
</gene>
<comment type="subcellular location">
    <subcellularLocation>
        <location evidence="1">Nucleus</location>
    </subcellularLocation>
</comment>
<keyword evidence="4 11" id="KW-0547">Nucleotide-binding</keyword>
<evidence type="ECO:0000256" key="1">
    <source>
        <dbReference type="ARBA" id="ARBA00004123"/>
    </source>
</evidence>
<comment type="similarity">
    <text evidence="11">Belongs to the ubiquitin-conjugating enzyme family.</text>
</comment>
<feature type="compositionally biased region" description="Polar residues" evidence="12">
    <location>
        <begin position="53"/>
        <end position="69"/>
    </location>
</feature>
<dbReference type="PANTHER" id="PTHR24067">
    <property type="entry name" value="UBIQUITIN-CONJUGATING ENZYME E2"/>
    <property type="match status" value="1"/>
</dbReference>
<keyword evidence="3" id="KW-0808">Transferase</keyword>
<keyword evidence="15" id="KW-1185">Reference proteome</keyword>
<evidence type="ECO:0000256" key="8">
    <source>
        <dbReference type="ARBA" id="ARBA00039165"/>
    </source>
</evidence>
<dbReference type="GO" id="GO:0019787">
    <property type="term" value="F:ubiquitin-like protein transferase activity"/>
    <property type="evidence" value="ECO:0007669"/>
    <property type="project" value="UniProtKB-ARBA"/>
</dbReference>
<evidence type="ECO:0000313" key="15">
    <source>
        <dbReference type="Proteomes" id="UP000195570"/>
    </source>
</evidence>
<dbReference type="PROSITE" id="PS50127">
    <property type="entry name" value="UBC_2"/>
    <property type="match status" value="1"/>
</dbReference>
<evidence type="ECO:0000313" key="14">
    <source>
        <dbReference type="EMBL" id="SCU68380.1"/>
    </source>
</evidence>
<dbReference type="Proteomes" id="UP000195570">
    <property type="component" value="Unassembled WGS sequence"/>
</dbReference>
<dbReference type="InterPro" id="IPR050113">
    <property type="entry name" value="Ub_conjugating_enzyme"/>
</dbReference>